<protein>
    <recommendedName>
        <fullName evidence="1">N(6)-L-threonylcarbamoyladenine synthase</fullName>
        <ecNumber evidence="1">2.3.1.234</ecNumber>
    </recommendedName>
</protein>
<comment type="catalytic activity">
    <reaction evidence="6">
        <text>L-threonylcarbamoyladenylate + adenosine(37) in tRNA = N(6)-L-threonylcarbamoyladenosine(37) in tRNA + AMP + H(+)</text>
        <dbReference type="Rhea" id="RHEA:37059"/>
        <dbReference type="Rhea" id="RHEA-COMP:10162"/>
        <dbReference type="Rhea" id="RHEA-COMP:10163"/>
        <dbReference type="ChEBI" id="CHEBI:15378"/>
        <dbReference type="ChEBI" id="CHEBI:73682"/>
        <dbReference type="ChEBI" id="CHEBI:74411"/>
        <dbReference type="ChEBI" id="CHEBI:74418"/>
        <dbReference type="ChEBI" id="CHEBI:456215"/>
        <dbReference type="EC" id="2.3.1.234"/>
    </reaction>
</comment>
<dbReference type="EC" id="2.3.1.234" evidence="1"/>
<name>A0A382NVE8_9ZZZZ</name>
<evidence type="ECO:0000256" key="3">
    <source>
        <dbReference type="ARBA" id="ARBA00022694"/>
    </source>
</evidence>
<evidence type="ECO:0000256" key="1">
    <source>
        <dbReference type="ARBA" id="ARBA00012156"/>
    </source>
</evidence>
<keyword evidence="3" id="KW-0819">tRNA processing</keyword>
<dbReference type="EMBL" id="UINC01102993">
    <property type="protein sequence ID" value="SVC65036.1"/>
    <property type="molecule type" value="Genomic_DNA"/>
</dbReference>
<dbReference type="Gene3D" id="3.30.420.40">
    <property type="match status" value="1"/>
</dbReference>
<accession>A0A382NVE8</accession>
<sequence length="68" mass="7277">MPNIKHLFDESGEIQGDLKSVFVVNGPGSFSAIRVGVSVAKAMSSSLNIPLVAINSLQVEFEPFKSQN</sequence>
<evidence type="ECO:0000256" key="4">
    <source>
        <dbReference type="ARBA" id="ARBA00022723"/>
    </source>
</evidence>
<dbReference type="InterPro" id="IPR000905">
    <property type="entry name" value="Gcp-like_dom"/>
</dbReference>
<evidence type="ECO:0000313" key="8">
    <source>
        <dbReference type="EMBL" id="SVC65036.1"/>
    </source>
</evidence>
<dbReference type="AlphaFoldDB" id="A0A382NVE8"/>
<evidence type="ECO:0000256" key="2">
    <source>
        <dbReference type="ARBA" id="ARBA00022679"/>
    </source>
</evidence>
<dbReference type="SUPFAM" id="SSF53067">
    <property type="entry name" value="Actin-like ATPase domain"/>
    <property type="match status" value="1"/>
</dbReference>
<proteinExistence type="predicted"/>
<keyword evidence="5" id="KW-0012">Acyltransferase</keyword>
<feature type="domain" description="Gcp-like" evidence="7">
    <location>
        <begin position="1"/>
        <end position="59"/>
    </location>
</feature>
<dbReference type="Pfam" id="PF00814">
    <property type="entry name" value="TsaD"/>
    <property type="match status" value="1"/>
</dbReference>
<dbReference type="InterPro" id="IPR043129">
    <property type="entry name" value="ATPase_NBD"/>
</dbReference>
<dbReference type="GO" id="GO:0061711">
    <property type="term" value="F:tRNA N(6)-L-threonylcarbamoyladenine synthase activity"/>
    <property type="evidence" value="ECO:0007669"/>
    <property type="project" value="UniProtKB-EC"/>
</dbReference>
<dbReference type="GO" id="GO:0046872">
    <property type="term" value="F:metal ion binding"/>
    <property type="evidence" value="ECO:0007669"/>
    <property type="project" value="UniProtKB-KW"/>
</dbReference>
<dbReference type="GO" id="GO:0008033">
    <property type="term" value="P:tRNA processing"/>
    <property type="evidence" value="ECO:0007669"/>
    <property type="project" value="UniProtKB-KW"/>
</dbReference>
<evidence type="ECO:0000259" key="7">
    <source>
        <dbReference type="Pfam" id="PF00814"/>
    </source>
</evidence>
<dbReference type="InterPro" id="IPR017861">
    <property type="entry name" value="KAE1/TsaD"/>
</dbReference>
<dbReference type="PRINTS" id="PR00789">
    <property type="entry name" value="OSIALOPTASE"/>
</dbReference>
<keyword evidence="2" id="KW-0808">Transferase</keyword>
<feature type="non-terminal residue" evidence="8">
    <location>
        <position position="68"/>
    </location>
</feature>
<organism evidence="8">
    <name type="scientific">marine metagenome</name>
    <dbReference type="NCBI Taxonomy" id="408172"/>
    <lineage>
        <taxon>unclassified sequences</taxon>
        <taxon>metagenomes</taxon>
        <taxon>ecological metagenomes</taxon>
    </lineage>
</organism>
<keyword evidence="4" id="KW-0479">Metal-binding</keyword>
<evidence type="ECO:0000256" key="6">
    <source>
        <dbReference type="ARBA" id="ARBA00048117"/>
    </source>
</evidence>
<evidence type="ECO:0000256" key="5">
    <source>
        <dbReference type="ARBA" id="ARBA00023315"/>
    </source>
</evidence>
<reference evidence="8" key="1">
    <citation type="submission" date="2018-05" db="EMBL/GenBank/DDBJ databases">
        <authorList>
            <person name="Lanie J.A."/>
            <person name="Ng W.-L."/>
            <person name="Kazmierczak K.M."/>
            <person name="Andrzejewski T.M."/>
            <person name="Davidsen T.M."/>
            <person name="Wayne K.J."/>
            <person name="Tettelin H."/>
            <person name="Glass J.I."/>
            <person name="Rusch D."/>
            <person name="Podicherti R."/>
            <person name="Tsui H.-C.T."/>
            <person name="Winkler M.E."/>
        </authorList>
    </citation>
    <scope>NUCLEOTIDE SEQUENCE</scope>
</reference>
<gene>
    <name evidence="8" type="ORF">METZ01_LOCUS317890</name>
</gene>